<accession>A0A4Y2RAM2</accession>
<sequence length="104" mass="11666">MLNEIVIPRNFLEGCGKEMTEVHVFCDASPRACGVVAYLRYFDRTGKCRMSFLMSKSGVVPLKTLTVPRLELMAVVIGKYLEGVYNKVVGKFVFWTDSRIAPLG</sequence>
<name>A0A4Y2RAM2_ARAVE</name>
<dbReference type="Proteomes" id="UP000499080">
    <property type="component" value="Unassembled WGS sequence"/>
</dbReference>
<dbReference type="OrthoDB" id="6434720at2759"/>
<feature type="domain" description="RNase H type-1" evidence="1">
    <location>
        <begin position="18"/>
        <end position="104"/>
    </location>
</feature>
<evidence type="ECO:0000313" key="2">
    <source>
        <dbReference type="EMBL" id="GBN72842.1"/>
    </source>
</evidence>
<keyword evidence="3" id="KW-1185">Reference proteome</keyword>
<organism evidence="2 3">
    <name type="scientific">Araneus ventricosus</name>
    <name type="common">Orbweaver spider</name>
    <name type="synonym">Epeira ventricosa</name>
    <dbReference type="NCBI Taxonomy" id="182803"/>
    <lineage>
        <taxon>Eukaryota</taxon>
        <taxon>Metazoa</taxon>
        <taxon>Ecdysozoa</taxon>
        <taxon>Arthropoda</taxon>
        <taxon>Chelicerata</taxon>
        <taxon>Arachnida</taxon>
        <taxon>Araneae</taxon>
        <taxon>Araneomorphae</taxon>
        <taxon>Entelegynae</taxon>
        <taxon>Araneoidea</taxon>
        <taxon>Araneidae</taxon>
        <taxon>Araneus</taxon>
    </lineage>
</organism>
<protein>
    <recommendedName>
        <fullName evidence="1">RNase H type-1 domain-containing protein</fullName>
    </recommendedName>
</protein>
<dbReference type="Pfam" id="PF05380">
    <property type="entry name" value="Peptidase_A17"/>
    <property type="match status" value="1"/>
</dbReference>
<dbReference type="PROSITE" id="PS50879">
    <property type="entry name" value="RNASE_H_1"/>
    <property type="match status" value="1"/>
</dbReference>
<dbReference type="InterPro" id="IPR002156">
    <property type="entry name" value="RNaseH_domain"/>
</dbReference>
<evidence type="ECO:0000259" key="1">
    <source>
        <dbReference type="PROSITE" id="PS50879"/>
    </source>
</evidence>
<proteinExistence type="predicted"/>
<dbReference type="GO" id="GO:0003676">
    <property type="term" value="F:nucleic acid binding"/>
    <property type="evidence" value="ECO:0007669"/>
    <property type="project" value="InterPro"/>
</dbReference>
<dbReference type="AlphaFoldDB" id="A0A4Y2RAM2"/>
<evidence type="ECO:0000313" key="3">
    <source>
        <dbReference type="Proteomes" id="UP000499080"/>
    </source>
</evidence>
<dbReference type="EMBL" id="BGPR01016398">
    <property type="protein sequence ID" value="GBN72842.1"/>
    <property type="molecule type" value="Genomic_DNA"/>
</dbReference>
<reference evidence="2 3" key="1">
    <citation type="journal article" date="2019" name="Sci. Rep.">
        <title>Orb-weaving spider Araneus ventricosus genome elucidates the spidroin gene catalogue.</title>
        <authorList>
            <person name="Kono N."/>
            <person name="Nakamura H."/>
            <person name="Ohtoshi R."/>
            <person name="Moran D.A.P."/>
            <person name="Shinohara A."/>
            <person name="Yoshida Y."/>
            <person name="Fujiwara M."/>
            <person name="Mori M."/>
            <person name="Tomita M."/>
            <person name="Arakawa K."/>
        </authorList>
    </citation>
    <scope>NUCLEOTIDE SEQUENCE [LARGE SCALE GENOMIC DNA]</scope>
</reference>
<comment type="caution">
    <text evidence="2">The sequence shown here is derived from an EMBL/GenBank/DDBJ whole genome shotgun (WGS) entry which is preliminary data.</text>
</comment>
<dbReference type="PANTHER" id="PTHR47331:SF6">
    <property type="entry name" value="DOUBLECORTIN DOMAIN-CONTAINING PROTEIN"/>
    <property type="match status" value="1"/>
</dbReference>
<dbReference type="PANTHER" id="PTHR47331">
    <property type="entry name" value="PHD-TYPE DOMAIN-CONTAINING PROTEIN"/>
    <property type="match status" value="1"/>
</dbReference>
<gene>
    <name evidence="2" type="ORF">AVEN_191400_1</name>
</gene>
<dbReference type="InterPro" id="IPR008042">
    <property type="entry name" value="Retrotrans_Pao"/>
</dbReference>
<dbReference type="GO" id="GO:0004523">
    <property type="term" value="F:RNA-DNA hybrid ribonuclease activity"/>
    <property type="evidence" value="ECO:0007669"/>
    <property type="project" value="InterPro"/>
</dbReference>